<dbReference type="InterPro" id="IPR036291">
    <property type="entry name" value="NAD(P)-bd_dom_sf"/>
</dbReference>
<dbReference type="FunFam" id="3.40.50.720:FF:000074">
    <property type="entry name" value="Retinol dehydrogenase type 1"/>
    <property type="match status" value="1"/>
</dbReference>
<sequence>MWLPMLVIIAMIFLYRWNRQRKRIENLSDKYVFITGCDSGFGNVLAKQLDKQGIQVLATCLTVKGAETLKSEASSRLRTVIMNVTDSQSVKSAAAWVTGIVGDAGLWGLVNNAGYGFVFSPSGWQKKEHFVKVLEINLLGMVDVTLNLLPLLRKAQGRIVNVSSNAGRLAFIGGGYCLSKFGVEAFSDSLRRELRDFGIKVSIIEPGAFRTGMGVSGPHVQFLEQLWKNLDPEAKESYGEEYYKQYYQNVECLTSKTCPELHKVTDCMEHALTAVHPWTRYSVGWDCKLFHLPLSYLPTVVSDYVLCRSAPKPALCAK</sequence>
<dbReference type="SUPFAM" id="SSF51735">
    <property type="entry name" value="NAD(P)-binding Rossmann-fold domains"/>
    <property type="match status" value="1"/>
</dbReference>
<evidence type="ECO:0000256" key="3">
    <source>
        <dbReference type="RuleBase" id="RU000363"/>
    </source>
</evidence>
<protein>
    <submittedName>
        <fullName evidence="5">Uncharacterized protein</fullName>
    </submittedName>
</protein>
<dbReference type="EMBL" id="CM004468">
    <property type="protein sequence ID" value="OCT95723.1"/>
    <property type="molecule type" value="Genomic_DNA"/>
</dbReference>
<keyword evidence="4" id="KW-0732">Signal</keyword>
<dbReference type="AlphaFoldDB" id="A0A974DPL3"/>
<dbReference type="GO" id="GO:0016491">
    <property type="term" value="F:oxidoreductase activity"/>
    <property type="evidence" value="ECO:0007669"/>
    <property type="project" value="UniProtKB-KW"/>
</dbReference>
<evidence type="ECO:0000256" key="4">
    <source>
        <dbReference type="SAM" id="SignalP"/>
    </source>
</evidence>
<name>A0A974DPL3_XENLA</name>
<reference evidence="6" key="1">
    <citation type="journal article" date="2016" name="Nature">
        <title>Genome evolution in the allotetraploid frog Xenopus laevis.</title>
        <authorList>
            <person name="Session A.M."/>
            <person name="Uno Y."/>
            <person name="Kwon T."/>
            <person name="Chapman J.A."/>
            <person name="Toyoda A."/>
            <person name="Takahashi S."/>
            <person name="Fukui A."/>
            <person name="Hikosaka A."/>
            <person name="Suzuki A."/>
            <person name="Kondo M."/>
            <person name="van Heeringen S.J."/>
            <person name="Quigley I."/>
            <person name="Heinz S."/>
            <person name="Ogino H."/>
            <person name="Ochi H."/>
            <person name="Hellsten U."/>
            <person name="Lyons J.B."/>
            <person name="Simakov O."/>
            <person name="Putnam N."/>
            <person name="Stites J."/>
            <person name="Kuroki Y."/>
            <person name="Tanaka T."/>
            <person name="Michiue T."/>
            <person name="Watanabe M."/>
            <person name="Bogdanovic O."/>
            <person name="Lister R."/>
            <person name="Georgiou G."/>
            <person name="Paranjpe S.S."/>
            <person name="van Kruijsbergen I."/>
            <person name="Shu S."/>
            <person name="Carlson J."/>
            <person name="Kinoshita T."/>
            <person name="Ohta Y."/>
            <person name="Mawaribuchi S."/>
            <person name="Jenkins J."/>
            <person name="Grimwood J."/>
            <person name="Schmutz J."/>
            <person name="Mitros T."/>
            <person name="Mozaffari S.V."/>
            <person name="Suzuki Y."/>
            <person name="Haramoto Y."/>
            <person name="Yamamoto T.S."/>
            <person name="Takagi C."/>
            <person name="Heald R."/>
            <person name="Miller K."/>
            <person name="Haudenschild C."/>
            <person name="Kitzman J."/>
            <person name="Nakayama T."/>
            <person name="Izutsu Y."/>
            <person name="Robert J."/>
            <person name="Fortriede J."/>
            <person name="Burns K."/>
            <person name="Lotay V."/>
            <person name="Karimi K."/>
            <person name="Yasuoka Y."/>
            <person name="Dichmann D.S."/>
            <person name="Flajnik M.F."/>
            <person name="Houston D.W."/>
            <person name="Shendure J."/>
            <person name="DuPasquier L."/>
            <person name="Vize P.D."/>
            <person name="Zorn A.M."/>
            <person name="Ito M."/>
            <person name="Marcotte E.M."/>
            <person name="Wallingford J.B."/>
            <person name="Ito Y."/>
            <person name="Asashima M."/>
            <person name="Ueno N."/>
            <person name="Matsuda Y."/>
            <person name="Veenstra G.J."/>
            <person name="Fujiyama A."/>
            <person name="Harland R.M."/>
            <person name="Taira M."/>
            <person name="Rokhsar D.S."/>
        </authorList>
    </citation>
    <scope>NUCLEOTIDE SEQUENCE [LARGE SCALE GENOMIC DNA]</scope>
    <source>
        <strain evidence="6">J</strain>
    </source>
</reference>
<dbReference type="PRINTS" id="PR00080">
    <property type="entry name" value="SDRFAMILY"/>
</dbReference>
<gene>
    <name evidence="5" type="ORF">XELAEV_18013411mg</name>
</gene>
<proteinExistence type="inferred from homology"/>
<organism evidence="5 6">
    <name type="scientific">Xenopus laevis</name>
    <name type="common">African clawed frog</name>
    <dbReference type="NCBI Taxonomy" id="8355"/>
    <lineage>
        <taxon>Eukaryota</taxon>
        <taxon>Metazoa</taxon>
        <taxon>Chordata</taxon>
        <taxon>Craniata</taxon>
        <taxon>Vertebrata</taxon>
        <taxon>Euteleostomi</taxon>
        <taxon>Amphibia</taxon>
        <taxon>Batrachia</taxon>
        <taxon>Anura</taxon>
        <taxon>Pipoidea</taxon>
        <taxon>Pipidae</taxon>
        <taxon>Xenopodinae</taxon>
        <taxon>Xenopus</taxon>
        <taxon>Xenopus</taxon>
    </lineage>
</organism>
<dbReference type="OMA" id="LCRSAPK"/>
<dbReference type="Gene3D" id="3.40.50.720">
    <property type="entry name" value="NAD(P)-binding Rossmann-like Domain"/>
    <property type="match status" value="1"/>
</dbReference>
<evidence type="ECO:0000256" key="1">
    <source>
        <dbReference type="ARBA" id="ARBA00006484"/>
    </source>
</evidence>
<comment type="similarity">
    <text evidence="1 3">Belongs to the short-chain dehydrogenases/reductases (SDR) family.</text>
</comment>
<evidence type="ECO:0000256" key="2">
    <source>
        <dbReference type="ARBA" id="ARBA00023002"/>
    </source>
</evidence>
<dbReference type="InterPro" id="IPR002347">
    <property type="entry name" value="SDR_fam"/>
</dbReference>
<dbReference type="Proteomes" id="UP000694892">
    <property type="component" value="Chromosome 2L"/>
</dbReference>
<dbReference type="PRINTS" id="PR00081">
    <property type="entry name" value="GDHRDH"/>
</dbReference>
<evidence type="ECO:0000313" key="5">
    <source>
        <dbReference type="EMBL" id="OCT95723.1"/>
    </source>
</evidence>
<accession>A0A974DPL3</accession>
<dbReference type="Pfam" id="PF00106">
    <property type="entry name" value="adh_short"/>
    <property type="match status" value="1"/>
</dbReference>
<dbReference type="PANTHER" id="PTHR43313:SF54">
    <property type="entry name" value="HYDROXYSTEROID (17-BETA) DEHYDROGENASE 6 PRECURSOR"/>
    <property type="match status" value="1"/>
</dbReference>
<dbReference type="PANTHER" id="PTHR43313">
    <property type="entry name" value="SHORT-CHAIN DEHYDROGENASE/REDUCTASE FAMILY 9C"/>
    <property type="match status" value="1"/>
</dbReference>
<feature type="signal peptide" evidence="4">
    <location>
        <begin position="1"/>
        <end position="19"/>
    </location>
</feature>
<dbReference type="GO" id="GO:0008202">
    <property type="term" value="P:steroid metabolic process"/>
    <property type="evidence" value="ECO:0007669"/>
    <property type="project" value="TreeGrafter"/>
</dbReference>
<feature type="chain" id="PRO_5036894534" evidence="4">
    <location>
        <begin position="20"/>
        <end position="318"/>
    </location>
</feature>
<keyword evidence="2" id="KW-0560">Oxidoreductase</keyword>
<evidence type="ECO:0000313" key="6">
    <source>
        <dbReference type="Proteomes" id="UP000694892"/>
    </source>
</evidence>